<keyword evidence="1" id="KW-0175">Coiled coil</keyword>
<dbReference type="AlphaFoldDB" id="A0A4Q9QQ96"/>
<reference evidence="2 3" key="1">
    <citation type="submission" date="2018-06" db="EMBL/GenBank/DDBJ databases">
        <title>Three novel Pseudomonas species isolated from symptomatic oak.</title>
        <authorList>
            <person name="Bueno-Gonzalez V."/>
            <person name="Brady C."/>
        </authorList>
    </citation>
    <scope>NUCLEOTIDE SEQUENCE [LARGE SCALE GENOMIC DNA]</scope>
    <source>
        <strain evidence="2 3">P6B</strain>
    </source>
</reference>
<evidence type="ECO:0000313" key="2">
    <source>
        <dbReference type="EMBL" id="TBU81887.1"/>
    </source>
</evidence>
<organism evidence="2 3">
    <name type="scientific">Phytopseudomonas dryadis</name>
    <dbReference type="NCBI Taxonomy" id="2487520"/>
    <lineage>
        <taxon>Bacteria</taxon>
        <taxon>Pseudomonadati</taxon>
        <taxon>Pseudomonadota</taxon>
        <taxon>Gammaproteobacteria</taxon>
        <taxon>Pseudomonadales</taxon>
        <taxon>Pseudomonadaceae</taxon>
        <taxon>Phytopseudomonas</taxon>
    </lineage>
</organism>
<dbReference type="InterPro" id="IPR012659">
    <property type="entry name" value="CHP02444"/>
</dbReference>
<dbReference type="EMBL" id="QJUL01000085">
    <property type="protein sequence ID" value="TBU81887.1"/>
    <property type="molecule type" value="Genomic_DNA"/>
</dbReference>
<protein>
    <submittedName>
        <fullName evidence="2">TIGR02444 family protein</fullName>
    </submittedName>
</protein>
<dbReference type="NCBIfam" id="TIGR02444">
    <property type="entry name" value="TIGR02444 family protein"/>
    <property type="match status" value="1"/>
</dbReference>
<dbReference type="Pfam" id="PF09523">
    <property type="entry name" value="DUF2390"/>
    <property type="match status" value="1"/>
</dbReference>
<name>A0A4Q9QQ96_9GAMM</name>
<gene>
    <name evidence="2" type="ORF">DNK44_26110</name>
</gene>
<accession>A0A4Q9QQ96</accession>
<proteinExistence type="predicted"/>
<dbReference type="RefSeq" id="WP_131199486.1">
    <property type="nucleotide sequence ID" value="NZ_QJUL01000085.1"/>
</dbReference>
<evidence type="ECO:0000256" key="1">
    <source>
        <dbReference type="SAM" id="Coils"/>
    </source>
</evidence>
<evidence type="ECO:0000313" key="3">
    <source>
        <dbReference type="Proteomes" id="UP000293172"/>
    </source>
</evidence>
<dbReference type="Proteomes" id="UP000293172">
    <property type="component" value="Unassembled WGS sequence"/>
</dbReference>
<dbReference type="OrthoDB" id="5795846at2"/>
<sequence>MSADIWTFACTFYARPGVETACLALQDAGADVCLLLAGLWLDRRGTPHDANLELQLRQISVPWQKDVVEPLRQLRQSWRAAAQQDEELAQLREQLKRLELEAERVQLQRLEVLTSSWSVCPANRQRDWLDALAPATSAQEREARDRLHGACLEMAT</sequence>
<feature type="coiled-coil region" evidence="1">
    <location>
        <begin position="81"/>
        <end position="108"/>
    </location>
</feature>
<comment type="caution">
    <text evidence="2">The sequence shown here is derived from an EMBL/GenBank/DDBJ whole genome shotgun (WGS) entry which is preliminary data.</text>
</comment>